<organism evidence="1 2">
    <name type="scientific">Taxus chinensis</name>
    <name type="common">Chinese yew</name>
    <name type="synonym">Taxus wallichiana var. chinensis</name>
    <dbReference type="NCBI Taxonomy" id="29808"/>
    <lineage>
        <taxon>Eukaryota</taxon>
        <taxon>Viridiplantae</taxon>
        <taxon>Streptophyta</taxon>
        <taxon>Embryophyta</taxon>
        <taxon>Tracheophyta</taxon>
        <taxon>Spermatophyta</taxon>
        <taxon>Pinopsida</taxon>
        <taxon>Pinidae</taxon>
        <taxon>Conifers II</taxon>
        <taxon>Cupressales</taxon>
        <taxon>Taxaceae</taxon>
        <taxon>Taxus</taxon>
    </lineage>
</organism>
<dbReference type="Proteomes" id="UP000824469">
    <property type="component" value="Unassembled WGS sequence"/>
</dbReference>
<keyword evidence="2" id="KW-1185">Reference proteome</keyword>
<protein>
    <submittedName>
        <fullName evidence="1">Uncharacterized protein</fullName>
    </submittedName>
</protein>
<comment type="caution">
    <text evidence="1">The sequence shown here is derived from an EMBL/GenBank/DDBJ whole genome shotgun (WGS) entry which is preliminary data.</text>
</comment>
<gene>
    <name evidence="1" type="ORF">KI387_036433</name>
</gene>
<evidence type="ECO:0000313" key="2">
    <source>
        <dbReference type="Proteomes" id="UP000824469"/>
    </source>
</evidence>
<dbReference type="AlphaFoldDB" id="A0AA38FPU2"/>
<dbReference type="EMBL" id="JAHRHJ020000007">
    <property type="protein sequence ID" value="KAH9308522.1"/>
    <property type="molecule type" value="Genomic_DNA"/>
</dbReference>
<evidence type="ECO:0000313" key="1">
    <source>
        <dbReference type="EMBL" id="KAH9308522.1"/>
    </source>
</evidence>
<sequence>ALQVMKQLTMGYSVKAEELIQELSGESDLEVHFDEVDETYAELIKRTFLEKVKRKMIYMVDNEEVG</sequence>
<name>A0AA38FPU2_TAXCH</name>
<proteinExistence type="predicted"/>
<feature type="non-terminal residue" evidence="1">
    <location>
        <position position="1"/>
    </location>
</feature>
<reference evidence="1 2" key="1">
    <citation type="journal article" date="2021" name="Nat. Plants">
        <title>The Taxus genome provides insights into paclitaxel biosynthesis.</title>
        <authorList>
            <person name="Xiong X."/>
            <person name="Gou J."/>
            <person name="Liao Q."/>
            <person name="Li Y."/>
            <person name="Zhou Q."/>
            <person name="Bi G."/>
            <person name="Li C."/>
            <person name="Du R."/>
            <person name="Wang X."/>
            <person name="Sun T."/>
            <person name="Guo L."/>
            <person name="Liang H."/>
            <person name="Lu P."/>
            <person name="Wu Y."/>
            <person name="Zhang Z."/>
            <person name="Ro D.K."/>
            <person name="Shang Y."/>
            <person name="Huang S."/>
            <person name="Yan J."/>
        </authorList>
    </citation>
    <scope>NUCLEOTIDE SEQUENCE [LARGE SCALE GENOMIC DNA]</scope>
    <source>
        <strain evidence="1">Ta-2019</strain>
    </source>
</reference>
<accession>A0AA38FPU2</accession>